<protein>
    <recommendedName>
        <fullName evidence="4">3'(2'),5'-bisphosphate nucleotidase CysQ</fullName>
    </recommendedName>
</protein>
<evidence type="ECO:0008006" key="4">
    <source>
        <dbReference type="Google" id="ProtNLM"/>
    </source>
</evidence>
<organism evidence="3">
    <name type="scientific">marine metagenome</name>
    <dbReference type="NCBI Taxonomy" id="408172"/>
    <lineage>
        <taxon>unclassified sequences</taxon>
        <taxon>metagenomes</taxon>
        <taxon>ecological metagenomes</taxon>
    </lineage>
</organism>
<dbReference type="EMBL" id="UINC01001045">
    <property type="protein sequence ID" value="SUZ68838.1"/>
    <property type="molecule type" value="Genomic_DNA"/>
</dbReference>
<keyword evidence="1" id="KW-0479">Metal-binding</keyword>
<dbReference type="GO" id="GO:0006020">
    <property type="term" value="P:inositol metabolic process"/>
    <property type="evidence" value="ECO:0007669"/>
    <property type="project" value="TreeGrafter"/>
</dbReference>
<dbReference type="InterPro" id="IPR020550">
    <property type="entry name" value="Inositol_monophosphatase_CS"/>
</dbReference>
<dbReference type="AlphaFoldDB" id="A0A381PQU7"/>
<dbReference type="PRINTS" id="PR00377">
    <property type="entry name" value="IMPHPHTASES"/>
</dbReference>
<evidence type="ECO:0000313" key="3">
    <source>
        <dbReference type="EMBL" id="SUZ68838.1"/>
    </source>
</evidence>
<accession>A0A381PQU7</accession>
<dbReference type="PANTHER" id="PTHR20854:SF4">
    <property type="entry name" value="INOSITOL-1-MONOPHOSPHATASE-RELATED"/>
    <property type="match status" value="1"/>
</dbReference>
<dbReference type="GO" id="GO:0046854">
    <property type="term" value="P:phosphatidylinositol phosphate biosynthetic process"/>
    <property type="evidence" value="ECO:0007669"/>
    <property type="project" value="InterPro"/>
</dbReference>
<dbReference type="Gene3D" id="3.30.540.10">
    <property type="entry name" value="Fructose-1,6-Bisphosphatase, subunit A, domain 1"/>
    <property type="match status" value="1"/>
</dbReference>
<dbReference type="PROSITE" id="PS00630">
    <property type="entry name" value="IMP_2"/>
    <property type="match status" value="1"/>
</dbReference>
<keyword evidence="2" id="KW-0460">Magnesium</keyword>
<evidence type="ECO:0000256" key="1">
    <source>
        <dbReference type="ARBA" id="ARBA00022723"/>
    </source>
</evidence>
<gene>
    <name evidence="3" type="ORF">METZ01_LOCUS21692</name>
</gene>
<dbReference type="GO" id="GO:0046872">
    <property type="term" value="F:metal ion binding"/>
    <property type="evidence" value="ECO:0007669"/>
    <property type="project" value="UniProtKB-KW"/>
</dbReference>
<dbReference type="GO" id="GO:0007165">
    <property type="term" value="P:signal transduction"/>
    <property type="evidence" value="ECO:0007669"/>
    <property type="project" value="TreeGrafter"/>
</dbReference>
<dbReference type="SUPFAM" id="SSF56655">
    <property type="entry name" value="Carbohydrate phosphatase"/>
    <property type="match status" value="1"/>
</dbReference>
<dbReference type="InterPro" id="IPR000760">
    <property type="entry name" value="Inositol_monophosphatase-like"/>
</dbReference>
<evidence type="ECO:0000256" key="2">
    <source>
        <dbReference type="ARBA" id="ARBA00022842"/>
    </source>
</evidence>
<dbReference type="Gene3D" id="3.40.190.80">
    <property type="match status" value="1"/>
</dbReference>
<dbReference type="CDD" id="cd01638">
    <property type="entry name" value="CysQ"/>
    <property type="match status" value="1"/>
</dbReference>
<reference evidence="3" key="1">
    <citation type="submission" date="2018-05" db="EMBL/GenBank/DDBJ databases">
        <authorList>
            <person name="Lanie J.A."/>
            <person name="Ng W.-L."/>
            <person name="Kazmierczak K.M."/>
            <person name="Andrzejewski T.M."/>
            <person name="Davidsen T.M."/>
            <person name="Wayne K.J."/>
            <person name="Tettelin H."/>
            <person name="Glass J.I."/>
            <person name="Rusch D."/>
            <person name="Podicherti R."/>
            <person name="Tsui H.-C.T."/>
            <person name="Winkler M.E."/>
        </authorList>
    </citation>
    <scope>NUCLEOTIDE SEQUENCE</scope>
</reference>
<dbReference type="GO" id="GO:0008934">
    <property type="term" value="F:inositol monophosphate 1-phosphatase activity"/>
    <property type="evidence" value="ECO:0007669"/>
    <property type="project" value="TreeGrafter"/>
</dbReference>
<dbReference type="Pfam" id="PF00459">
    <property type="entry name" value="Inositol_P"/>
    <property type="match status" value="1"/>
</dbReference>
<proteinExistence type="predicted"/>
<dbReference type="PANTHER" id="PTHR20854">
    <property type="entry name" value="INOSITOL MONOPHOSPHATASE"/>
    <property type="match status" value="1"/>
</dbReference>
<sequence>MGAGKIALKWFQNDPKSWTKDDGTQVSEADIEINDYLSEKINKKLKKIGWLSEENHDDYSRLEFSKVFLIDPIDGTKSFLEGKEDFSISVALIEKGRPISALILNPVYNELFEAELNKGSWMNSIRIRVSNNKNLDGSRMCAFKPMFSHPAWKEPWPKMVIKNKNSIAYRMALVAMGKFDVMMALNPKNDWDIAAGDLLVTEAGGEVTDHLGEKMTYNKKEIKKKSVVGGCKDIHIKIIERVKDLPL</sequence>
<name>A0A381PQU7_9ZZZZ</name>